<reference evidence="2" key="1">
    <citation type="journal article" date="2019" name="Int. J. Syst. Evol. Microbiol.">
        <title>The Global Catalogue of Microorganisms (GCM) 10K type strain sequencing project: providing services to taxonomists for standard genome sequencing and annotation.</title>
        <authorList>
            <consortium name="The Broad Institute Genomics Platform"/>
            <consortium name="The Broad Institute Genome Sequencing Center for Infectious Disease"/>
            <person name="Wu L."/>
            <person name="Ma J."/>
        </authorList>
    </citation>
    <scope>NUCLEOTIDE SEQUENCE [LARGE SCALE GENOMIC DNA]</scope>
    <source>
        <strain evidence="2">JCM 17441</strain>
    </source>
</reference>
<gene>
    <name evidence="1" type="ORF">GCM10022255_088910</name>
</gene>
<organism evidence="1 2">
    <name type="scientific">Dactylosporangium darangshiense</name>
    <dbReference type="NCBI Taxonomy" id="579108"/>
    <lineage>
        <taxon>Bacteria</taxon>
        <taxon>Bacillati</taxon>
        <taxon>Actinomycetota</taxon>
        <taxon>Actinomycetes</taxon>
        <taxon>Micromonosporales</taxon>
        <taxon>Micromonosporaceae</taxon>
        <taxon>Dactylosporangium</taxon>
    </lineage>
</organism>
<proteinExistence type="predicted"/>
<comment type="caution">
    <text evidence="1">The sequence shown here is derived from an EMBL/GenBank/DDBJ whole genome shotgun (WGS) entry which is preliminary data.</text>
</comment>
<evidence type="ECO:0008006" key="3">
    <source>
        <dbReference type="Google" id="ProtNLM"/>
    </source>
</evidence>
<sequence length="98" mass="11010">MTLHLNLDHDSRVYFSLTCDRCGLPFACYDDACYEFTSLRDEAVYAGWDAATRPGQPTYCPACVRTDVPATNPEPAVAAVVKDHQHYKRQPEQARTPC</sequence>
<keyword evidence="2" id="KW-1185">Reference proteome</keyword>
<dbReference type="RefSeq" id="WP_345137319.1">
    <property type="nucleotide sequence ID" value="NZ_BAABAT010000040.1"/>
</dbReference>
<evidence type="ECO:0000313" key="2">
    <source>
        <dbReference type="Proteomes" id="UP001500620"/>
    </source>
</evidence>
<accession>A0ABP8DNL7</accession>
<protein>
    <recommendedName>
        <fullName evidence="3">Zinc-binding domain-containing protein</fullName>
    </recommendedName>
</protein>
<evidence type="ECO:0000313" key="1">
    <source>
        <dbReference type="EMBL" id="GAA4260402.1"/>
    </source>
</evidence>
<dbReference type="Proteomes" id="UP001500620">
    <property type="component" value="Unassembled WGS sequence"/>
</dbReference>
<dbReference type="EMBL" id="BAABAT010000040">
    <property type="protein sequence ID" value="GAA4260402.1"/>
    <property type="molecule type" value="Genomic_DNA"/>
</dbReference>
<name>A0ABP8DNL7_9ACTN</name>